<evidence type="ECO:0000313" key="8">
    <source>
        <dbReference type="Proteomes" id="UP000201728"/>
    </source>
</evidence>
<evidence type="ECO:0000256" key="1">
    <source>
        <dbReference type="ARBA" id="ARBA00022729"/>
    </source>
</evidence>
<protein>
    <submittedName>
        <fullName evidence="7">Thiol:disulfide interchange protein DsbA</fullName>
    </submittedName>
</protein>
<evidence type="ECO:0000256" key="3">
    <source>
        <dbReference type="ARBA" id="ARBA00023157"/>
    </source>
</evidence>
<dbReference type="PANTHER" id="PTHR13887:SF14">
    <property type="entry name" value="DISULFIDE BOND FORMATION PROTEIN D"/>
    <property type="match status" value="1"/>
</dbReference>
<dbReference type="InterPro" id="IPR036249">
    <property type="entry name" value="Thioredoxin-like_sf"/>
</dbReference>
<evidence type="ECO:0000259" key="6">
    <source>
        <dbReference type="PROSITE" id="PS51352"/>
    </source>
</evidence>
<dbReference type="PROSITE" id="PS51352">
    <property type="entry name" value="THIOREDOXIN_2"/>
    <property type="match status" value="1"/>
</dbReference>
<evidence type="ECO:0000256" key="2">
    <source>
        <dbReference type="ARBA" id="ARBA00023002"/>
    </source>
</evidence>
<dbReference type="SUPFAM" id="SSF52833">
    <property type="entry name" value="Thioredoxin-like"/>
    <property type="match status" value="1"/>
</dbReference>
<dbReference type="Proteomes" id="UP000201728">
    <property type="component" value="Chromosome"/>
</dbReference>
<evidence type="ECO:0000256" key="5">
    <source>
        <dbReference type="SAM" id="SignalP"/>
    </source>
</evidence>
<keyword evidence="3" id="KW-1015">Disulfide bond</keyword>
<dbReference type="RefSeq" id="WP_094091590.1">
    <property type="nucleotide sequence ID" value="NZ_CP016397.1"/>
</dbReference>
<organism evidence="7 8">
    <name type="scientific">Legionella clemsonensis</name>
    <dbReference type="NCBI Taxonomy" id="1867846"/>
    <lineage>
        <taxon>Bacteria</taxon>
        <taxon>Pseudomonadati</taxon>
        <taxon>Pseudomonadota</taxon>
        <taxon>Gammaproteobacteria</taxon>
        <taxon>Legionellales</taxon>
        <taxon>Legionellaceae</taxon>
        <taxon>Legionella</taxon>
    </lineage>
</organism>
<feature type="domain" description="Thioredoxin" evidence="6">
    <location>
        <begin position="65"/>
        <end position="263"/>
    </location>
</feature>
<dbReference type="KEGG" id="lcd:clem_11090"/>
<dbReference type="Pfam" id="PF18312">
    <property type="entry name" value="ScsC_N"/>
    <property type="match status" value="1"/>
</dbReference>
<dbReference type="EMBL" id="CP016397">
    <property type="protein sequence ID" value="ASQ46764.1"/>
    <property type="molecule type" value="Genomic_DNA"/>
</dbReference>
<evidence type="ECO:0000256" key="4">
    <source>
        <dbReference type="ARBA" id="ARBA00023284"/>
    </source>
</evidence>
<reference evidence="8" key="1">
    <citation type="submission" date="2016-07" db="EMBL/GenBank/DDBJ databases">
        <authorList>
            <person name="Florea S."/>
            <person name="Webb J.S."/>
            <person name="Jaromczyk J."/>
            <person name="Schardl C.L."/>
        </authorList>
    </citation>
    <scope>NUCLEOTIDE SEQUENCE [LARGE SCALE GENOMIC DNA]</scope>
    <source>
        <strain evidence="8">CDC-D5610</strain>
    </source>
</reference>
<dbReference type="OrthoDB" id="9780340at2"/>
<dbReference type="GO" id="GO:0016491">
    <property type="term" value="F:oxidoreductase activity"/>
    <property type="evidence" value="ECO:0007669"/>
    <property type="project" value="UniProtKB-KW"/>
</dbReference>
<dbReference type="Pfam" id="PF01323">
    <property type="entry name" value="DSBA"/>
    <property type="match status" value="1"/>
</dbReference>
<dbReference type="InterPro" id="IPR013766">
    <property type="entry name" value="Thioredoxin_domain"/>
</dbReference>
<name>A0A222P4I8_9GAMM</name>
<sequence length="264" mass="28641">MKFTNLLTAGVLATAIASPFAIAASSSTTQSGTMSETQKKEIEKVIHDYLVNNPEVLLEASQALQQKQQQAMQQQAQAAIKDNANQLLNDNLTVLGNPKGNVTLVEFFDYQCIHCKKMAPVISELIKKDKNLRVVLKEFPIFGKSSDMASRAALAAAMQGKYKEMHDALIKQDKRLNEQVIMDAAKSIGLDMAKLKTDMDSKAVTDALDANRELAEKLHLMGTPAFIIAATPAGHLKEGSTPAFIPGAASEESLQELIKKASNN</sequence>
<keyword evidence="2" id="KW-0560">Oxidoreductase</keyword>
<accession>A0A222P4I8</accession>
<evidence type="ECO:0000313" key="7">
    <source>
        <dbReference type="EMBL" id="ASQ46764.1"/>
    </source>
</evidence>
<feature type="signal peptide" evidence="5">
    <location>
        <begin position="1"/>
        <end position="23"/>
    </location>
</feature>
<dbReference type="Gene3D" id="3.40.30.10">
    <property type="entry name" value="Glutaredoxin"/>
    <property type="match status" value="1"/>
</dbReference>
<keyword evidence="1 5" id="KW-0732">Signal</keyword>
<dbReference type="InterPro" id="IPR001853">
    <property type="entry name" value="DSBA-like_thioredoxin_dom"/>
</dbReference>
<dbReference type="PANTHER" id="PTHR13887">
    <property type="entry name" value="GLUTATHIONE S-TRANSFERASE KAPPA"/>
    <property type="match status" value="1"/>
</dbReference>
<keyword evidence="4" id="KW-0676">Redox-active center</keyword>
<keyword evidence="8" id="KW-1185">Reference proteome</keyword>
<dbReference type="AlphaFoldDB" id="A0A222P4I8"/>
<feature type="chain" id="PRO_5012894764" evidence="5">
    <location>
        <begin position="24"/>
        <end position="264"/>
    </location>
</feature>
<proteinExistence type="predicted"/>
<dbReference type="InterPro" id="IPR041205">
    <property type="entry name" value="ScsC_N"/>
</dbReference>
<dbReference type="CDD" id="cd03023">
    <property type="entry name" value="DsbA_Com1_like"/>
    <property type="match status" value="1"/>
</dbReference>
<gene>
    <name evidence="7" type="primary">dsbA_1</name>
    <name evidence="7" type="ORF">clem_11090</name>
</gene>